<dbReference type="AlphaFoldDB" id="A0A382THY1"/>
<dbReference type="EMBL" id="UINC01136322">
    <property type="protein sequence ID" value="SVD21018.1"/>
    <property type="molecule type" value="Genomic_DNA"/>
</dbReference>
<proteinExistence type="predicted"/>
<feature type="non-terminal residue" evidence="1">
    <location>
        <position position="62"/>
    </location>
</feature>
<name>A0A382THY1_9ZZZZ</name>
<accession>A0A382THY1</accession>
<organism evidence="1">
    <name type="scientific">marine metagenome</name>
    <dbReference type="NCBI Taxonomy" id="408172"/>
    <lineage>
        <taxon>unclassified sequences</taxon>
        <taxon>metagenomes</taxon>
        <taxon>ecological metagenomes</taxon>
    </lineage>
</organism>
<reference evidence="1" key="1">
    <citation type="submission" date="2018-05" db="EMBL/GenBank/DDBJ databases">
        <authorList>
            <person name="Lanie J.A."/>
            <person name="Ng W.-L."/>
            <person name="Kazmierczak K.M."/>
            <person name="Andrzejewski T.M."/>
            <person name="Davidsen T.M."/>
            <person name="Wayne K.J."/>
            <person name="Tettelin H."/>
            <person name="Glass J.I."/>
            <person name="Rusch D."/>
            <person name="Podicherti R."/>
            <person name="Tsui H.-C.T."/>
            <person name="Winkler M.E."/>
        </authorList>
    </citation>
    <scope>NUCLEOTIDE SEQUENCE</scope>
</reference>
<evidence type="ECO:0000313" key="1">
    <source>
        <dbReference type="EMBL" id="SVD21018.1"/>
    </source>
</evidence>
<gene>
    <name evidence="1" type="ORF">METZ01_LOCUS373872</name>
</gene>
<sequence length="62" mass="7270">MAMKTTFQKKRASLLRPPLGPIYHPLRLIRRSKILLDKTNNIPKGHETDRPITLIEQWHVAE</sequence>
<protein>
    <submittedName>
        <fullName evidence="1">Uncharacterized protein</fullName>
    </submittedName>
</protein>